<dbReference type="AlphaFoldDB" id="A0AAW2S044"/>
<dbReference type="Pfam" id="PF06814">
    <property type="entry name" value="GOST_TM"/>
    <property type="match status" value="1"/>
</dbReference>
<reference evidence="4" key="1">
    <citation type="submission" date="2020-06" db="EMBL/GenBank/DDBJ databases">
        <authorList>
            <person name="Li T."/>
            <person name="Hu X."/>
            <person name="Zhang T."/>
            <person name="Song X."/>
            <person name="Zhang H."/>
            <person name="Dai N."/>
            <person name="Sheng W."/>
            <person name="Hou X."/>
            <person name="Wei L."/>
        </authorList>
    </citation>
    <scope>NUCLEOTIDE SEQUENCE</scope>
    <source>
        <strain evidence="4">G02</strain>
        <tissue evidence="4">Leaf</tissue>
    </source>
</reference>
<evidence type="ECO:0000256" key="2">
    <source>
        <dbReference type="SAM" id="Phobius"/>
    </source>
</evidence>
<feature type="region of interest" description="Disordered" evidence="1">
    <location>
        <begin position="100"/>
        <end position="129"/>
    </location>
</feature>
<proteinExistence type="predicted"/>
<feature type="compositionally biased region" description="Acidic residues" evidence="1">
    <location>
        <begin position="107"/>
        <end position="129"/>
    </location>
</feature>
<dbReference type="InterPro" id="IPR053937">
    <property type="entry name" value="GOST_TM"/>
</dbReference>
<gene>
    <name evidence="4" type="ORF">Sradi_2992800</name>
</gene>
<name>A0AAW2S044_SESRA</name>
<protein>
    <recommendedName>
        <fullName evidence="3">GOST seven transmembrane domain-containing protein</fullName>
    </recommendedName>
</protein>
<keyword evidence="2" id="KW-0812">Transmembrane</keyword>
<sequence length="150" mass="16886">MLTNALTISVLLSVAWIGDVLYSNASDPLSELWRRAWIIPALRTLLAFVLLVVICILLAPSDYPTSGFFEAPEENEEKDAQAQARKNRWSTVIEKIERMYVGHGSSEEEEDVPLDDVPDDDEYDTEDTFVDDTKLGAASSLLRNIMRITH</sequence>
<dbReference type="EMBL" id="JACGWJ010000012">
    <property type="protein sequence ID" value="KAL0385985.1"/>
    <property type="molecule type" value="Genomic_DNA"/>
</dbReference>
<evidence type="ECO:0000256" key="1">
    <source>
        <dbReference type="SAM" id="MobiDB-lite"/>
    </source>
</evidence>
<feature type="domain" description="GOST seven transmembrane" evidence="3">
    <location>
        <begin position="2"/>
        <end position="62"/>
    </location>
</feature>
<comment type="caution">
    <text evidence="4">The sequence shown here is derived from an EMBL/GenBank/DDBJ whole genome shotgun (WGS) entry which is preliminary data.</text>
</comment>
<evidence type="ECO:0000313" key="4">
    <source>
        <dbReference type="EMBL" id="KAL0385985.1"/>
    </source>
</evidence>
<accession>A0AAW2S044</accession>
<organism evidence="4">
    <name type="scientific">Sesamum radiatum</name>
    <name type="common">Black benniseed</name>
    <dbReference type="NCBI Taxonomy" id="300843"/>
    <lineage>
        <taxon>Eukaryota</taxon>
        <taxon>Viridiplantae</taxon>
        <taxon>Streptophyta</taxon>
        <taxon>Embryophyta</taxon>
        <taxon>Tracheophyta</taxon>
        <taxon>Spermatophyta</taxon>
        <taxon>Magnoliopsida</taxon>
        <taxon>eudicotyledons</taxon>
        <taxon>Gunneridae</taxon>
        <taxon>Pentapetalae</taxon>
        <taxon>asterids</taxon>
        <taxon>lamiids</taxon>
        <taxon>Lamiales</taxon>
        <taxon>Pedaliaceae</taxon>
        <taxon>Sesamum</taxon>
    </lineage>
</organism>
<keyword evidence="2" id="KW-1133">Transmembrane helix</keyword>
<reference evidence="4" key="2">
    <citation type="journal article" date="2024" name="Plant">
        <title>Genomic evolution and insights into agronomic trait innovations of Sesamum species.</title>
        <authorList>
            <person name="Miao H."/>
            <person name="Wang L."/>
            <person name="Qu L."/>
            <person name="Liu H."/>
            <person name="Sun Y."/>
            <person name="Le M."/>
            <person name="Wang Q."/>
            <person name="Wei S."/>
            <person name="Zheng Y."/>
            <person name="Lin W."/>
            <person name="Duan Y."/>
            <person name="Cao H."/>
            <person name="Xiong S."/>
            <person name="Wang X."/>
            <person name="Wei L."/>
            <person name="Li C."/>
            <person name="Ma Q."/>
            <person name="Ju M."/>
            <person name="Zhao R."/>
            <person name="Li G."/>
            <person name="Mu C."/>
            <person name="Tian Q."/>
            <person name="Mei H."/>
            <person name="Zhang T."/>
            <person name="Gao T."/>
            <person name="Zhang H."/>
        </authorList>
    </citation>
    <scope>NUCLEOTIDE SEQUENCE</scope>
    <source>
        <strain evidence="4">G02</strain>
    </source>
</reference>
<keyword evidence="2" id="KW-0472">Membrane</keyword>
<evidence type="ECO:0000259" key="3">
    <source>
        <dbReference type="Pfam" id="PF06814"/>
    </source>
</evidence>
<feature type="transmembrane region" description="Helical" evidence="2">
    <location>
        <begin position="35"/>
        <end position="59"/>
    </location>
</feature>